<dbReference type="AlphaFoldDB" id="A0A0S4JH89"/>
<dbReference type="EMBL" id="CYKH01001745">
    <property type="protein sequence ID" value="CUG89487.1"/>
    <property type="molecule type" value="Genomic_DNA"/>
</dbReference>
<name>A0A0S4JH89_BODSA</name>
<gene>
    <name evidence="1" type="ORF">BSAL_21675</name>
</gene>
<accession>A0A0S4JH89</accession>
<keyword evidence="2" id="KW-1185">Reference proteome</keyword>
<dbReference type="Proteomes" id="UP000051952">
    <property type="component" value="Unassembled WGS sequence"/>
</dbReference>
<reference evidence="2" key="1">
    <citation type="submission" date="2015-09" db="EMBL/GenBank/DDBJ databases">
        <authorList>
            <consortium name="Pathogen Informatics"/>
        </authorList>
    </citation>
    <scope>NUCLEOTIDE SEQUENCE [LARGE SCALE GENOMIC DNA]</scope>
    <source>
        <strain evidence="2">Lake Konstanz</strain>
    </source>
</reference>
<proteinExistence type="predicted"/>
<protein>
    <submittedName>
        <fullName evidence="1">Uncharacterized protein</fullName>
    </submittedName>
</protein>
<sequence>MWLIWGTSEEVDPALERVVPADIGPWLYEEIESALRCSALSSGSTFVNFFKKMNANWLHRLANPLDTLWQHCCAHGLQDANRGGLALAMHSLLLAHGDQPIVAACALRVLLCVTAGAPPHFSWLMLHDASAMPASIAAGHNLSSRRLFTTQYAGLPDAIEDPPKPFFRSVTPEERMAHTVKLATTLTTGKAQDYVLMSCVYAVLSVVGTMSCSLTANTYGNVKDEDRVGIIAAASSIPSSLEWRCEMICSAALTQCLLPLTESPKSSCTGKCSPDVLQLVSRCVASKTQQLVQFLALTAEFVRPFSLNDATPEKEQHADQLRRFFTLQSATWALLRLSGRSLHPEDLPAVLQVVSKTIAPRQMGQMVRLQHQQYLEEQVDAPLRSHYCEKILGPLTPLACRALSTISSAGSKRSTTSLSICSSAPVTITFRSPVWNCNAFLASALSEGWVQCTPKTFSEMLDSIRRRDISSRQTNVRELTSSVSALVALRVGLIQCLRTNEDETRRASISSDVYDLMEQLVAGHELLAPQAEHTGDATAALMDALYHALNVTEQIRCVAQIIEGMTDELVTSDRLVGAGNDLAWRRCLVLQRALELLELRIADVDKVPTQQPNAILWQEAAVATARSIWREILHQQHQLWSSSPQCEDGALPPSVDYVLRLGMNATGSPLTATCARHLIFSMAVILPTRTFHCVRSIPETSWIQLLSGKANQNFGDRLMLLSASPNANQREEKVLALLTDRIQEGLRGFLRCCVLRISSTPTQLSESGGANVTTQEPPLASRQREVSALLLTLLDATADIVTLLQTSNVMDHPKSFDVVSTIFADMCRSIRVALLASSESLGKPTALPPLVRASDVIATIQVSHIRALVQANRVGQGWLSNAPFLKDLNEMIESLLSATPDHWRLWTKRIDVRILTWFRLSERNTMLQLVRGLYASFKRRSSSSSSARLSSTTESFHRVLWTIAAFLSWSDMPPVPSWCVERANNDANNDKRLLGSPQCWWVKHTLSEMSDAQRNDAAIDWLRRSTKNH</sequence>
<evidence type="ECO:0000313" key="1">
    <source>
        <dbReference type="EMBL" id="CUG89487.1"/>
    </source>
</evidence>
<organism evidence="1 2">
    <name type="scientific">Bodo saltans</name>
    <name type="common">Flagellated protozoan</name>
    <dbReference type="NCBI Taxonomy" id="75058"/>
    <lineage>
        <taxon>Eukaryota</taxon>
        <taxon>Discoba</taxon>
        <taxon>Euglenozoa</taxon>
        <taxon>Kinetoplastea</taxon>
        <taxon>Metakinetoplastina</taxon>
        <taxon>Eubodonida</taxon>
        <taxon>Bodonidae</taxon>
        <taxon>Bodo</taxon>
    </lineage>
</organism>
<dbReference type="VEuPathDB" id="TriTrypDB:BSAL_21675"/>
<evidence type="ECO:0000313" key="2">
    <source>
        <dbReference type="Proteomes" id="UP000051952"/>
    </source>
</evidence>